<keyword evidence="1" id="KW-0812">Transmembrane</keyword>
<evidence type="ECO:0000256" key="1">
    <source>
        <dbReference type="SAM" id="Phobius"/>
    </source>
</evidence>
<dbReference type="EMBL" id="MWUU01000005">
    <property type="protein sequence ID" value="PCF55861.1"/>
    <property type="molecule type" value="Genomic_DNA"/>
</dbReference>
<evidence type="ECO:0008006" key="4">
    <source>
        <dbReference type="Google" id="ProtNLM"/>
    </source>
</evidence>
<name>A0A2A4GXI8_9STAP</name>
<gene>
    <name evidence="2" type="ORF">B5C08_05200</name>
</gene>
<feature type="transmembrane region" description="Helical" evidence="1">
    <location>
        <begin position="74"/>
        <end position="92"/>
    </location>
</feature>
<reference evidence="2 3" key="1">
    <citation type="journal article" date="2017" name="PLoS ONE">
        <title>Development of a real-time PCR for detection of Staphylococcus pseudintermedius using a novel automated comparison of whole-genome sequences.</title>
        <authorList>
            <person name="Verstappen K.M."/>
            <person name="Huijbregts L."/>
            <person name="Spaninks M."/>
            <person name="Wagenaar J.A."/>
            <person name="Fluit A.C."/>
            <person name="Duim B."/>
        </authorList>
    </citation>
    <scope>NUCLEOTIDE SEQUENCE [LARGE SCALE GENOMIC DNA]</scope>
    <source>
        <strain evidence="2 3">215070706401-1</strain>
    </source>
</reference>
<dbReference type="Proteomes" id="UP000218335">
    <property type="component" value="Unassembled WGS sequence"/>
</dbReference>
<dbReference type="RefSeq" id="WP_096591204.1">
    <property type="nucleotide sequence ID" value="NZ_MWRM01000005.1"/>
</dbReference>
<evidence type="ECO:0000313" key="2">
    <source>
        <dbReference type="EMBL" id="PCF55861.1"/>
    </source>
</evidence>
<dbReference type="AlphaFoldDB" id="A0A2A4GXI8"/>
<protein>
    <recommendedName>
        <fullName evidence="4">DUF3784 domain-containing protein</fullName>
    </recommendedName>
</protein>
<comment type="caution">
    <text evidence="2">The sequence shown here is derived from an EMBL/GenBank/DDBJ whole genome shotgun (WGS) entry which is preliminary data.</text>
</comment>
<accession>A0A2A4GXI8</accession>
<keyword evidence="1" id="KW-1133">Transmembrane helix</keyword>
<evidence type="ECO:0000313" key="3">
    <source>
        <dbReference type="Proteomes" id="UP000218335"/>
    </source>
</evidence>
<sequence length="101" mass="12199">MIISLVVFGFLFLFLLVIHVFKLDPLIANIDFEQIDERYHDTVRRQWFVWGEMLVIVLAIWTTVFTFYYRNDLLFIGGIICFIILTWVRLRYLTKKFKKGS</sequence>
<feature type="transmembrane region" description="Helical" evidence="1">
    <location>
        <begin position="47"/>
        <end position="68"/>
    </location>
</feature>
<keyword evidence="1" id="KW-0472">Membrane</keyword>
<organism evidence="2 3">
    <name type="scientific">Staphylococcus delphini</name>
    <dbReference type="NCBI Taxonomy" id="53344"/>
    <lineage>
        <taxon>Bacteria</taxon>
        <taxon>Bacillati</taxon>
        <taxon>Bacillota</taxon>
        <taxon>Bacilli</taxon>
        <taxon>Bacillales</taxon>
        <taxon>Staphylococcaceae</taxon>
        <taxon>Staphylococcus</taxon>
        <taxon>Staphylococcus intermedius group</taxon>
    </lineage>
</organism>
<feature type="transmembrane region" description="Helical" evidence="1">
    <location>
        <begin position="6"/>
        <end position="27"/>
    </location>
</feature>
<proteinExistence type="predicted"/>